<dbReference type="GO" id="GO:0000049">
    <property type="term" value="F:tRNA binding"/>
    <property type="evidence" value="ECO:0007669"/>
    <property type="project" value="UniProtKB-KW"/>
</dbReference>
<dbReference type="EMBL" id="UINC01002081">
    <property type="protein sequence ID" value="SUZ92685.1"/>
    <property type="molecule type" value="Genomic_DNA"/>
</dbReference>
<dbReference type="GO" id="GO:0004045">
    <property type="term" value="F:peptidyl-tRNA hydrolase activity"/>
    <property type="evidence" value="ECO:0007669"/>
    <property type="project" value="UniProtKB-EC"/>
</dbReference>
<dbReference type="Pfam" id="PF01195">
    <property type="entry name" value="Pept_tRNA_hydro"/>
    <property type="match status" value="1"/>
</dbReference>
<organism evidence="6">
    <name type="scientific">marine metagenome</name>
    <dbReference type="NCBI Taxonomy" id="408172"/>
    <lineage>
        <taxon>unclassified sequences</taxon>
        <taxon>metagenomes</taxon>
        <taxon>ecological metagenomes</taxon>
    </lineage>
</organism>
<dbReference type="Gene3D" id="3.40.50.1470">
    <property type="entry name" value="Peptidyl-tRNA hydrolase"/>
    <property type="match status" value="1"/>
</dbReference>
<protein>
    <recommendedName>
        <fullName evidence="1">peptidyl-tRNA hydrolase</fullName>
        <ecNumber evidence="1">3.1.1.29</ecNumber>
    </recommendedName>
</protein>
<dbReference type="InterPro" id="IPR036416">
    <property type="entry name" value="Pept_tRNA_hydro_sf"/>
</dbReference>
<evidence type="ECO:0000256" key="4">
    <source>
        <dbReference type="ARBA" id="ARBA00022884"/>
    </source>
</evidence>
<dbReference type="CDD" id="cd00462">
    <property type="entry name" value="PTH"/>
    <property type="match status" value="1"/>
</dbReference>
<evidence type="ECO:0000256" key="5">
    <source>
        <dbReference type="ARBA" id="ARBA00038063"/>
    </source>
</evidence>
<dbReference type="InterPro" id="IPR018171">
    <property type="entry name" value="Pept_tRNA_hydro_CS"/>
</dbReference>
<accession>A0A381RLG9</accession>
<keyword evidence="2" id="KW-0820">tRNA-binding</keyword>
<comment type="similarity">
    <text evidence="5">Belongs to the PTH family.</text>
</comment>
<dbReference type="PANTHER" id="PTHR17224">
    <property type="entry name" value="PEPTIDYL-TRNA HYDROLASE"/>
    <property type="match status" value="1"/>
</dbReference>
<dbReference type="HAMAP" id="MF_00083">
    <property type="entry name" value="Pept_tRNA_hydro_bact"/>
    <property type="match status" value="1"/>
</dbReference>
<dbReference type="SUPFAM" id="SSF53178">
    <property type="entry name" value="Peptidyl-tRNA hydrolase-like"/>
    <property type="match status" value="1"/>
</dbReference>
<name>A0A381RLG9_9ZZZZ</name>
<evidence type="ECO:0000256" key="1">
    <source>
        <dbReference type="ARBA" id="ARBA00013260"/>
    </source>
</evidence>
<evidence type="ECO:0000256" key="3">
    <source>
        <dbReference type="ARBA" id="ARBA00022801"/>
    </source>
</evidence>
<dbReference type="FunFam" id="3.40.50.1470:FF:000001">
    <property type="entry name" value="Peptidyl-tRNA hydrolase"/>
    <property type="match status" value="1"/>
</dbReference>
<dbReference type="AlphaFoldDB" id="A0A381RLG9"/>
<gene>
    <name evidence="6" type="ORF">METZ01_LOCUS45539</name>
</gene>
<dbReference type="PANTHER" id="PTHR17224:SF1">
    <property type="entry name" value="PEPTIDYL-TRNA HYDROLASE"/>
    <property type="match status" value="1"/>
</dbReference>
<dbReference type="NCBIfam" id="TIGR00447">
    <property type="entry name" value="pth"/>
    <property type="match status" value="1"/>
</dbReference>
<reference evidence="6" key="1">
    <citation type="submission" date="2018-05" db="EMBL/GenBank/DDBJ databases">
        <authorList>
            <person name="Lanie J.A."/>
            <person name="Ng W.-L."/>
            <person name="Kazmierczak K.M."/>
            <person name="Andrzejewski T.M."/>
            <person name="Davidsen T.M."/>
            <person name="Wayne K.J."/>
            <person name="Tettelin H."/>
            <person name="Glass J.I."/>
            <person name="Rusch D."/>
            <person name="Podicherti R."/>
            <person name="Tsui H.-C.T."/>
            <person name="Winkler M.E."/>
        </authorList>
    </citation>
    <scope>NUCLEOTIDE SEQUENCE</scope>
</reference>
<sequence>VGLGNPGRNYSDTKHNFGFWVLDKFAEKRSLKFQAGKGDYLLVKSNDIALVKPTTYMNNSGMAVADYCRYFQNTPEELLVVYDDIDLPLGTLRFKPSGGSGGHKGMESIIYQLESEDFNRLRIGISAENEMGPSERYVLSPFPKDWKEKINEMIEKACDGIDYFLTHDMKETMNKFNENTNVKGIDG</sequence>
<keyword evidence="4" id="KW-0694">RNA-binding</keyword>
<proteinExistence type="inferred from homology"/>
<keyword evidence="3" id="KW-0378">Hydrolase</keyword>
<dbReference type="EC" id="3.1.1.29" evidence="1"/>
<evidence type="ECO:0000313" key="6">
    <source>
        <dbReference type="EMBL" id="SUZ92685.1"/>
    </source>
</evidence>
<feature type="non-terminal residue" evidence="6">
    <location>
        <position position="1"/>
    </location>
</feature>
<dbReference type="InterPro" id="IPR001328">
    <property type="entry name" value="Pept_tRNA_hydro"/>
</dbReference>
<dbReference type="PROSITE" id="PS01195">
    <property type="entry name" value="PEPT_TRNA_HYDROL_1"/>
    <property type="match status" value="1"/>
</dbReference>
<evidence type="ECO:0000256" key="2">
    <source>
        <dbReference type="ARBA" id="ARBA00022555"/>
    </source>
</evidence>